<dbReference type="OrthoDB" id="1653617at2"/>
<evidence type="ECO:0000256" key="4">
    <source>
        <dbReference type="ARBA" id="ARBA00022989"/>
    </source>
</evidence>
<dbReference type="AlphaFoldDB" id="A0A368X6E9"/>
<name>A0A368X6E9_9BACI</name>
<dbReference type="Pfam" id="PF06081">
    <property type="entry name" value="ArAE_1"/>
    <property type="match status" value="1"/>
</dbReference>
<proteinExistence type="predicted"/>
<evidence type="ECO:0000313" key="8">
    <source>
        <dbReference type="Proteomes" id="UP000252585"/>
    </source>
</evidence>
<evidence type="ECO:0000256" key="6">
    <source>
        <dbReference type="SAM" id="Phobius"/>
    </source>
</evidence>
<keyword evidence="8" id="KW-1185">Reference proteome</keyword>
<reference evidence="7 8" key="1">
    <citation type="submission" date="2018-07" db="EMBL/GenBank/DDBJ databases">
        <title>Genomic Encyclopedia of Type Strains, Phase IV (KMG-IV): sequencing the most valuable type-strain genomes for metagenomic binning, comparative biology and taxonomic classification.</title>
        <authorList>
            <person name="Goeker M."/>
        </authorList>
    </citation>
    <scope>NUCLEOTIDE SEQUENCE [LARGE SCALE GENOMIC DNA]</scope>
    <source>
        <strain evidence="7 8">DSM 27696</strain>
    </source>
</reference>
<organism evidence="7 8">
    <name type="scientific">Saliterribacillus persicus</name>
    <dbReference type="NCBI Taxonomy" id="930114"/>
    <lineage>
        <taxon>Bacteria</taxon>
        <taxon>Bacillati</taxon>
        <taxon>Bacillota</taxon>
        <taxon>Bacilli</taxon>
        <taxon>Bacillales</taxon>
        <taxon>Bacillaceae</taxon>
        <taxon>Saliterribacillus</taxon>
    </lineage>
</organism>
<comment type="subcellular location">
    <subcellularLocation>
        <location evidence="1">Cell membrane</location>
        <topology evidence="1">Multi-pass membrane protein</topology>
    </subcellularLocation>
</comment>
<dbReference type="InterPro" id="IPR010343">
    <property type="entry name" value="ArAE_1"/>
</dbReference>
<dbReference type="PANTHER" id="PTHR30509:SF27">
    <property type="entry name" value="UPF0421 PROTEIN YGAE"/>
    <property type="match status" value="1"/>
</dbReference>
<feature type="transmembrane region" description="Helical" evidence="6">
    <location>
        <begin position="122"/>
        <end position="144"/>
    </location>
</feature>
<sequence>MKLGARMLKTGISVAVALYFANLIGLPSATFAGIAAAFAIQPNIYRSFQTILEQIQANIIGVGLATFVAFSLGNDPIIIGFTIVTVIGICMSLRMNENTIALAIIAVLAMMETTDQELLTFAGLRFSSLTLGIVSAFVVNLLFLPPKYETKLFRHIDLTTADVLQWLRITTRHLSDDPALKSEIQRIQNELRHIDSTYLLFSEERTYLKKTRLPKARKLIIFRQLILTSHKSFDVLKAFHHFDDKIETIPDKFQHALIEELDKVIYAHERLLLSAMGRIKKNRSKSIEEITEPDIPYLVESLIQVYNEDDANHLSLLPLASQLMEYHHELMHMQKLLNSYQSFHGNHDFDFKDDRKKLLPFK</sequence>
<keyword evidence="4 6" id="KW-1133">Transmembrane helix</keyword>
<evidence type="ECO:0000313" key="7">
    <source>
        <dbReference type="EMBL" id="RCW62558.1"/>
    </source>
</evidence>
<accession>A0A368X6E9</accession>
<evidence type="ECO:0000256" key="5">
    <source>
        <dbReference type="ARBA" id="ARBA00023136"/>
    </source>
</evidence>
<feature type="transmembrane region" description="Helical" evidence="6">
    <location>
        <begin position="79"/>
        <end position="110"/>
    </location>
</feature>
<evidence type="ECO:0000256" key="2">
    <source>
        <dbReference type="ARBA" id="ARBA00022475"/>
    </source>
</evidence>
<evidence type="ECO:0000256" key="3">
    <source>
        <dbReference type="ARBA" id="ARBA00022692"/>
    </source>
</evidence>
<dbReference type="GO" id="GO:0005886">
    <property type="term" value="C:plasma membrane"/>
    <property type="evidence" value="ECO:0007669"/>
    <property type="project" value="UniProtKB-SubCell"/>
</dbReference>
<dbReference type="EMBL" id="QPJJ01000025">
    <property type="protein sequence ID" value="RCW62558.1"/>
    <property type="molecule type" value="Genomic_DNA"/>
</dbReference>
<comment type="caution">
    <text evidence="7">The sequence shown here is derived from an EMBL/GenBank/DDBJ whole genome shotgun (WGS) entry which is preliminary data.</text>
</comment>
<dbReference type="Proteomes" id="UP000252585">
    <property type="component" value="Unassembled WGS sequence"/>
</dbReference>
<evidence type="ECO:0000256" key="1">
    <source>
        <dbReference type="ARBA" id="ARBA00004651"/>
    </source>
</evidence>
<keyword evidence="5 6" id="KW-0472">Membrane</keyword>
<keyword evidence="2" id="KW-1003">Cell membrane</keyword>
<gene>
    <name evidence="7" type="ORF">DFR57_1251</name>
</gene>
<dbReference type="PANTHER" id="PTHR30509">
    <property type="entry name" value="P-HYDROXYBENZOIC ACID EFFLUX PUMP SUBUNIT-RELATED"/>
    <property type="match status" value="1"/>
</dbReference>
<keyword evidence="3 6" id="KW-0812">Transmembrane</keyword>
<feature type="transmembrane region" description="Helical" evidence="6">
    <location>
        <begin position="55"/>
        <end position="72"/>
    </location>
</feature>
<protein>
    <submittedName>
        <fullName evidence="7">Uncharacterized membrane protein YgaE (UPF0421/DUF939 family)</fullName>
    </submittedName>
</protein>